<dbReference type="AlphaFoldDB" id="A0AAD9HSD0"/>
<sequence>MSSESASLLSRLGAESGFASIVESCRDTKILCLQRFVRLFAYGASFLILVHFLSSLNFSDERIGLFMTLTLLGDVFISFLLTAITDQVGRRKVLGAGAVLMTMSGLVFSWADNYWILVAASIFGVISPSGNEIGPFRAVEESILAQLTVRDKRSDIFAWYTLFGSAGAAFGTLTCGWAVQVLEQKEAWSHREAYRVVFLIYAGLGALKLILILGLTSGVEATQLKSKNTLAQTSEESQALLAGPDGREDNLRQATDERPSSPSISERLRALLPYISPLSRSILFRLLLLFCIDSFASGMASPSWLTYFFTTVHSLQPGSLGTLFLVTNLLATMSNIAALPLARRLGPLKTMIFTHLPSAIFLLMIPLPSASPLGTWVAMAFLALRACTQSMDQAPRQAFLAAAVLPSERTAVLGIVNTVKTLAQAGGIGSAGFLSGRNLWIVVLSGAGIMKAVYDLLMLAMFLGLREREASSTKSHSRDEEEL</sequence>
<comment type="subcellular location">
    <subcellularLocation>
        <location evidence="1">Membrane</location>
        <topology evidence="1">Multi-pass membrane protein</topology>
    </subcellularLocation>
</comment>
<dbReference type="Gene3D" id="1.20.1250.20">
    <property type="entry name" value="MFS general substrate transporter like domains"/>
    <property type="match status" value="1"/>
</dbReference>
<evidence type="ECO:0000256" key="3">
    <source>
        <dbReference type="SAM" id="Phobius"/>
    </source>
</evidence>
<keyword evidence="6" id="KW-1185">Reference proteome</keyword>
<feature type="compositionally biased region" description="Basic and acidic residues" evidence="2">
    <location>
        <begin position="245"/>
        <end position="259"/>
    </location>
</feature>
<dbReference type="PROSITE" id="PS50850">
    <property type="entry name" value="MFS"/>
    <property type="match status" value="1"/>
</dbReference>
<evidence type="ECO:0000256" key="1">
    <source>
        <dbReference type="ARBA" id="ARBA00004141"/>
    </source>
</evidence>
<organism evidence="5 6">
    <name type="scientific">Colletotrichum zoysiae</name>
    <dbReference type="NCBI Taxonomy" id="1216348"/>
    <lineage>
        <taxon>Eukaryota</taxon>
        <taxon>Fungi</taxon>
        <taxon>Dikarya</taxon>
        <taxon>Ascomycota</taxon>
        <taxon>Pezizomycotina</taxon>
        <taxon>Sordariomycetes</taxon>
        <taxon>Hypocreomycetidae</taxon>
        <taxon>Glomerellales</taxon>
        <taxon>Glomerellaceae</taxon>
        <taxon>Colletotrichum</taxon>
        <taxon>Colletotrichum graminicola species complex</taxon>
    </lineage>
</organism>
<dbReference type="GO" id="GO:0000329">
    <property type="term" value="C:fungal-type vacuole membrane"/>
    <property type="evidence" value="ECO:0007669"/>
    <property type="project" value="TreeGrafter"/>
</dbReference>
<feature type="transmembrane region" description="Helical" evidence="3">
    <location>
        <begin position="199"/>
        <end position="219"/>
    </location>
</feature>
<feature type="domain" description="Major facilitator superfamily (MFS) profile" evidence="4">
    <location>
        <begin position="27"/>
        <end position="463"/>
    </location>
</feature>
<keyword evidence="3" id="KW-0472">Membrane</keyword>
<dbReference type="EMBL" id="MU842825">
    <property type="protein sequence ID" value="KAK2032989.1"/>
    <property type="molecule type" value="Genomic_DNA"/>
</dbReference>
<feature type="region of interest" description="Disordered" evidence="2">
    <location>
        <begin position="235"/>
        <end position="262"/>
    </location>
</feature>
<feature type="transmembrane region" description="Helical" evidence="3">
    <location>
        <begin position="282"/>
        <end position="300"/>
    </location>
</feature>
<evidence type="ECO:0000313" key="6">
    <source>
        <dbReference type="Proteomes" id="UP001232148"/>
    </source>
</evidence>
<feature type="transmembrane region" description="Helical" evidence="3">
    <location>
        <begin position="116"/>
        <end position="136"/>
    </location>
</feature>
<feature type="transmembrane region" description="Helical" evidence="3">
    <location>
        <begin position="320"/>
        <end position="339"/>
    </location>
</feature>
<feature type="transmembrane region" description="Helical" evidence="3">
    <location>
        <begin position="360"/>
        <end position="384"/>
    </location>
</feature>
<dbReference type="Proteomes" id="UP001232148">
    <property type="component" value="Unassembled WGS sequence"/>
</dbReference>
<evidence type="ECO:0000259" key="4">
    <source>
        <dbReference type="PROSITE" id="PS50850"/>
    </source>
</evidence>
<reference evidence="5" key="1">
    <citation type="submission" date="2021-06" db="EMBL/GenBank/DDBJ databases">
        <title>Comparative genomics, transcriptomics and evolutionary studies reveal genomic signatures of adaptation to plant cell wall in hemibiotrophic fungi.</title>
        <authorList>
            <consortium name="DOE Joint Genome Institute"/>
            <person name="Baroncelli R."/>
            <person name="Diaz J.F."/>
            <person name="Benocci T."/>
            <person name="Peng M."/>
            <person name="Battaglia E."/>
            <person name="Haridas S."/>
            <person name="Andreopoulos W."/>
            <person name="Labutti K."/>
            <person name="Pangilinan J."/>
            <person name="Floch G.L."/>
            <person name="Makela M.R."/>
            <person name="Henrissat B."/>
            <person name="Grigoriev I.V."/>
            <person name="Crouch J.A."/>
            <person name="De Vries R.P."/>
            <person name="Sukno S.A."/>
            <person name="Thon M.R."/>
        </authorList>
    </citation>
    <scope>NUCLEOTIDE SEQUENCE</scope>
    <source>
        <strain evidence="5">MAFF235873</strain>
    </source>
</reference>
<dbReference type="Pfam" id="PF07690">
    <property type="entry name" value="MFS_1"/>
    <property type="match status" value="1"/>
</dbReference>
<evidence type="ECO:0000313" key="5">
    <source>
        <dbReference type="EMBL" id="KAK2032989.1"/>
    </source>
</evidence>
<proteinExistence type="predicted"/>
<gene>
    <name evidence="5" type="ORF">LX32DRAFT_635632</name>
</gene>
<dbReference type="InterPro" id="IPR020846">
    <property type="entry name" value="MFS_dom"/>
</dbReference>
<dbReference type="InterPro" id="IPR036259">
    <property type="entry name" value="MFS_trans_sf"/>
</dbReference>
<name>A0AAD9HSD0_9PEZI</name>
<feature type="transmembrane region" description="Helical" evidence="3">
    <location>
        <begin position="439"/>
        <end position="465"/>
    </location>
</feature>
<feature type="transmembrane region" description="Helical" evidence="3">
    <location>
        <begin position="62"/>
        <end position="81"/>
    </location>
</feature>
<dbReference type="PANTHER" id="PTHR23520">
    <property type="entry name" value="TRANSPORTER, PUTATIVE (AFU_ORTHOLOGUE AFUA_3G04000)-RELATED"/>
    <property type="match status" value="1"/>
</dbReference>
<comment type="caution">
    <text evidence="5">The sequence shown here is derived from an EMBL/GenBank/DDBJ whole genome shotgun (WGS) entry which is preliminary data.</text>
</comment>
<dbReference type="GO" id="GO:0022857">
    <property type="term" value="F:transmembrane transporter activity"/>
    <property type="evidence" value="ECO:0007669"/>
    <property type="project" value="InterPro"/>
</dbReference>
<feature type="transmembrane region" description="Helical" evidence="3">
    <location>
        <begin position="36"/>
        <end position="56"/>
    </location>
</feature>
<accession>A0AAD9HSD0</accession>
<protein>
    <submittedName>
        <fullName evidence="5">Major facilitator superfamily transporter</fullName>
    </submittedName>
</protein>
<feature type="transmembrane region" description="Helical" evidence="3">
    <location>
        <begin position="93"/>
        <end position="110"/>
    </location>
</feature>
<keyword evidence="3" id="KW-0812">Transmembrane</keyword>
<dbReference type="InterPro" id="IPR011701">
    <property type="entry name" value="MFS"/>
</dbReference>
<dbReference type="SUPFAM" id="SSF103473">
    <property type="entry name" value="MFS general substrate transporter"/>
    <property type="match status" value="1"/>
</dbReference>
<feature type="transmembrane region" description="Helical" evidence="3">
    <location>
        <begin position="157"/>
        <end position="179"/>
    </location>
</feature>
<evidence type="ECO:0000256" key="2">
    <source>
        <dbReference type="SAM" id="MobiDB-lite"/>
    </source>
</evidence>
<dbReference type="PANTHER" id="PTHR23520:SF5">
    <property type="entry name" value="TRANSPORTER, PUTATIVE (AFU_ORTHOLOGUE AFUA_3G04000)-RELATED"/>
    <property type="match status" value="1"/>
</dbReference>
<keyword evidence="3" id="KW-1133">Transmembrane helix</keyword>